<dbReference type="RefSeq" id="WP_179479647.1">
    <property type="nucleotide sequence ID" value="NZ_JACCFW010000001.1"/>
</dbReference>
<protein>
    <submittedName>
        <fullName evidence="2">DNA-binding MarR family transcriptional regulator</fullName>
    </submittedName>
</protein>
<dbReference type="EMBL" id="JACCFW010000001">
    <property type="protein sequence ID" value="NYJ74030.1"/>
    <property type="molecule type" value="Genomic_DNA"/>
</dbReference>
<dbReference type="AlphaFoldDB" id="A0A853DH14"/>
<dbReference type="InterPro" id="IPR036388">
    <property type="entry name" value="WH-like_DNA-bd_sf"/>
</dbReference>
<feature type="domain" description="HTH marR-type" evidence="1">
    <location>
        <begin position="28"/>
        <end position="123"/>
    </location>
</feature>
<comment type="caution">
    <text evidence="2">The sequence shown here is derived from an EMBL/GenBank/DDBJ whole genome shotgun (WGS) entry which is preliminary data.</text>
</comment>
<accession>A0A853DH14</accession>
<dbReference type="GO" id="GO:0003677">
    <property type="term" value="F:DNA binding"/>
    <property type="evidence" value="ECO:0007669"/>
    <property type="project" value="UniProtKB-KW"/>
</dbReference>
<evidence type="ECO:0000313" key="2">
    <source>
        <dbReference type="EMBL" id="NYJ74030.1"/>
    </source>
</evidence>
<evidence type="ECO:0000313" key="3">
    <source>
        <dbReference type="Proteomes" id="UP000571817"/>
    </source>
</evidence>
<gene>
    <name evidence="2" type="ORF">HNR15_000993</name>
</gene>
<name>A0A853DH14_9MICO</name>
<reference evidence="2 3" key="1">
    <citation type="submission" date="2020-07" db="EMBL/GenBank/DDBJ databases">
        <title>Sequencing the genomes of 1000 actinobacteria strains.</title>
        <authorList>
            <person name="Klenk H.-P."/>
        </authorList>
    </citation>
    <scope>NUCLEOTIDE SEQUENCE [LARGE SCALE GENOMIC DNA]</scope>
    <source>
        <strain evidence="2 3">DSM 29531</strain>
    </source>
</reference>
<evidence type="ECO:0000259" key="1">
    <source>
        <dbReference type="SMART" id="SM00347"/>
    </source>
</evidence>
<dbReference type="SMART" id="SM00347">
    <property type="entry name" value="HTH_MARR"/>
    <property type="match status" value="1"/>
</dbReference>
<dbReference type="InterPro" id="IPR039422">
    <property type="entry name" value="MarR/SlyA-like"/>
</dbReference>
<keyword evidence="3" id="KW-1185">Reference proteome</keyword>
<keyword evidence="2" id="KW-0238">DNA-binding</keyword>
<dbReference type="InterPro" id="IPR036390">
    <property type="entry name" value="WH_DNA-bd_sf"/>
</dbReference>
<dbReference type="PANTHER" id="PTHR33164:SF99">
    <property type="entry name" value="MARR FAMILY REGULATORY PROTEIN"/>
    <property type="match status" value="1"/>
</dbReference>
<dbReference type="Gene3D" id="1.10.10.10">
    <property type="entry name" value="Winged helix-like DNA-binding domain superfamily/Winged helix DNA-binding domain"/>
    <property type="match status" value="1"/>
</dbReference>
<organism evidence="2 3">
    <name type="scientific">Allobranchiibius huperziae</name>
    <dbReference type="NCBI Taxonomy" id="1874116"/>
    <lineage>
        <taxon>Bacteria</taxon>
        <taxon>Bacillati</taxon>
        <taxon>Actinomycetota</taxon>
        <taxon>Actinomycetes</taxon>
        <taxon>Micrococcales</taxon>
        <taxon>Dermacoccaceae</taxon>
        <taxon>Allobranchiibius</taxon>
    </lineage>
</organism>
<sequence>MTTTDWEIATATLRITTQLVDGIQEGLAARGFDDVRPAHGFAFATLSRTPTNQAGIAAALNISKQAAAQLVEHLVGAGYVSRHADPADGRSQLLRLTARGRACTRAAEESAAQVVAGWRDALSPEAYAGFATAVRAVAEPGGLRPAW</sequence>
<proteinExistence type="predicted"/>
<dbReference type="Pfam" id="PF12802">
    <property type="entry name" value="MarR_2"/>
    <property type="match status" value="1"/>
</dbReference>
<dbReference type="InterPro" id="IPR000835">
    <property type="entry name" value="HTH_MarR-typ"/>
</dbReference>
<dbReference type="Proteomes" id="UP000571817">
    <property type="component" value="Unassembled WGS sequence"/>
</dbReference>
<dbReference type="SUPFAM" id="SSF46785">
    <property type="entry name" value="Winged helix' DNA-binding domain"/>
    <property type="match status" value="1"/>
</dbReference>
<dbReference type="GO" id="GO:0006950">
    <property type="term" value="P:response to stress"/>
    <property type="evidence" value="ECO:0007669"/>
    <property type="project" value="TreeGrafter"/>
</dbReference>
<dbReference type="GO" id="GO:0003700">
    <property type="term" value="F:DNA-binding transcription factor activity"/>
    <property type="evidence" value="ECO:0007669"/>
    <property type="project" value="InterPro"/>
</dbReference>
<dbReference type="PANTHER" id="PTHR33164">
    <property type="entry name" value="TRANSCRIPTIONAL REGULATOR, MARR FAMILY"/>
    <property type="match status" value="1"/>
</dbReference>